<evidence type="ECO:0000313" key="4">
    <source>
        <dbReference type="Proteomes" id="UP000199031"/>
    </source>
</evidence>
<dbReference type="Gene3D" id="3.30.530.20">
    <property type="match status" value="1"/>
</dbReference>
<name>A0A1I5S482_9BACT</name>
<protein>
    <submittedName>
        <fullName evidence="3">Activator of Hsp90 ATPase homolog 1-like protein</fullName>
    </submittedName>
</protein>
<organism evidence="3 4">
    <name type="scientific">Parafilimonas terrae</name>
    <dbReference type="NCBI Taxonomy" id="1465490"/>
    <lineage>
        <taxon>Bacteria</taxon>
        <taxon>Pseudomonadati</taxon>
        <taxon>Bacteroidota</taxon>
        <taxon>Chitinophagia</taxon>
        <taxon>Chitinophagales</taxon>
        <taxon>Chitinophagaceae</taxon>
        <taxon>Parafilimonas</taxon>
    </lineage>
</organism>
<keyword evidence="4" id="KW-1185">Reference proteome</keyword>
<dbReference type="EMBL" id="FOXQ01000001">
    <property type="protein sequence ID" value="SFP65558.1"/>
    <property type="molecule type" value="Genomic_DNA"/>
</dbReference>
<gene>
    <name evidence="3" type="ORF">SAMN05444277_101576</name>
</gene>
<reference evidence="3 4" key="1">
    <citation type="submission" date="2016-10" db="EMBL/GenBank/DDBJ databases">
        <authorList>
            <person name="de Groot N.N."/>
        </authorList>
    </citation>
    <scope>NUCLEOTIDE SEQUENCE [LARGE SCALE GENOMIC DNA]</scope>
    <source>
        <strain evidence="3 4">DSM 28286</strain>
    </source>
</reference>
<dbReference type="SUPFAM" id="SSF55961">
    <property type="entry name" value="Bet v1-like"/>
    <property type="match status" value="1"/>
</dbReference>
<dbReference type="InterPro" id="IPR023393">
    <property type="entry name" value="START-like_dom_sf"/>
</dbReference>
<dbReference type="Pfam" id="PF08327">
    <property type="entry name" value="AHSA1"/>
    <property type="match status" value="1"/>
</dbReference>
<proteinExistence type="inferred from homology"/>
<evidence type="ECO:0000256" key="1">
    <source>
        <dbReference type="ARBA" id="ARBA00006817"/>
    </source>
</evidence>
<sequence>MKNNDFTTTILVDATPAQVFDAVNNVRGWWSENIEGDTNKLNSEFLYHYQDVHRCKMKITELVPNKKVVWHVLDNYFVFTKDKSEWKDTDIIFEISEKENKTQLTFTQKGLVPAYECFKICHDAWTHYI</sequence>
<dbReference type="AlphaFoldDB" id="A0A1I5S482"/>
<dbReference type="RefSeq" id="WP_218148416.1">
    <property type="nucleotide sequence ID" value="NZ_FOXQ01000001.1"/>
</dbReference>
<feature type="domain" description="Activator of Hsp90 ATPase homologue 1/2-like C-terminal" evidence="2">
    <location>
        <begin position="13"/>
        <end position="128"/>
    </location>
</feature>
<dbReference type="STRING" id="1465490.SAMN05444277_101576"/>
<comment type="similarity">
    <text evidence="1">Belongs to the AHA1 family.</text>
</comment>
<dbReference type="Proteomes" id="UP000199031">
    <property type="component" value="Unassembled WGS sequence"/>
</dbReference>
<accession>A0A1I5S482</accession>
<evidence type="ECO:0000313" key="3">
    <source>
        <dbReference type="EMBL" id="SFP65558.1"/>
    </source>
</evidence>
<dbReference type="InterPro" id="IPR013538">
    <property type="entry name" value="ASHA1/2-like_C"/>
</dbReference>
<dbReference type="CDD" id="cd07814">
    <property type="entry name" value="SRPBCC_CalC_Aha1-like"/>
    <property type="match status" value="1"/>
</dbReference>
<evidence type="ECO:0000259" key="2">
    <source>
        <dbReference type="Pfam" id="PF08327"/>
    </source>
</evidence>